<name>A0A6A5Z2N7_9PLEO</name>
<evidence type="ECO:0000313" key="2">
    <source>
        <dbReference type="EMBL" id="KAF2113695.1"/>
    </source>
</evidence>
<gene>
    <name evidence="2" type="ORF">BDV96DRAFT_116436</name>
</gene>
<proteinExistence type="predicted"/>
<dbReference type="EMBL" id="ML977327">
    <property type="protein sequence ID" value="KAF2113695.1"/>
    <property type="molecule type" value="Genomic_DNA"/>
</dbReference>
<feature type="compositionally biased region" description="Acidic residues" evidence="1">
    <location>
        <begin position="67"/>
        <end position="87"/>
    </location>
</feature>
<keyword evidence="3" id="KW-1185">Reference proteome</keyword>
<accession>A0A6A5Z2N7</accession>
<dbReference type="Proteomes" id="UP000799770">
    <property type="component" value="Unassembled WGS sequence"/>
</dbReference>
<sequence>MNSKAGGRVREIPVKRRKCNRKCFFDLPAEIRQKIYELYFDDNDNYRPYWNVRQHYNPYLNLDIEEESETEGEGVTEESEDDDEDPYGDNYRSIIRNVHRWDLSIGRSEIVINQAGYLHTNVPMLCVGNRALFSETWQFIYGEDALLVVHVNDLAIAQAFNKNMGILKILGEVRTFTAIEDRTCVVLHGAYDSRTRHEGGLFEDSMATHNLKEWLLSYWNGETPLFDTKLQLMRVKDTSIGGKSYGWAESHPPERSNDTIFRQCLGVVKYLRTLHRADTVIWRHWTTRLVQNILLFETRGDAMGLGYTADEDDEDKESESDLVDKMLDAVVRYTELYNRRGRTLRVEMYLAYFAKLQQKVKDTVGESVFEQLEEAHLQSFSGQ</sequence>
<reference evidence="2" key="1">
    <citation type="journal article" date="2020" name="Stud. Mycol.">
        <title>101 Dothideomycetes genomes: a test case for predicting lifestyles and emergence of pathogens.</title>
        <authorList>
            <person name="Haridas S."/>
            <person name="Albert R."/>
            <person name="Binder M."/>
            <person name="Bloem J."/>
            <person name="Labutti K."/>
            <person name="Salamov A."/>
            <person name="Andreopoulos B."/>
            <person name="Baker S."/>
            <person name="Barry K."/>
            <person name="Bills G."/>
            <person name="Bluhm B."/>
            <person name="Cannon C."/>
            <person name="Castanera R."/>
            <person name="Culley D."/>
            <person name="Daum C."/>
            <person name="Ezra D."/>
            <person name="Gonzalez J."/>
            <person name="Henrissat B."/>
            <person name="Kuo A."/>
            <person name="Liang C."/>
            <person name="Lipzen A."/>
            <person name="Lutzoni F."/>
            <person name="Magnuson J."/>
            <person name="Mondo S."/>
            <person name="Nolan M."/>
            <person name="Ohm R."/>
            <person name="Pangilinan J."/>
            <person name="Park H.-J."/>
            <person name="Ramirez L."/>
            <person name="Alfaro M."/>
            <person name="Sun H."/>
            <person name="Tritt A."/>
            <person name="Yoshinaga Y."/>
            <person name="Zwiers L.-H."/>
            <person name="Turgeon B."/>
            <person name="Goodwin S."/>
            <person name="Spatafora J."/>
            <person name="Crous P."/>
            <person name="Grigoriev I."/>
        </authorList>
    </citation>
    <scope>NUCLEOTIDE SEQUENCE</scope>
    <source>
        <strain evidence="2">CBS 627.86</strain>
    </source>
</reference>
<feature type="region of interest" description="Disordered" evidence="1">
    <location>
        <begin position="67"/>
        <end position="88"/>
    </location>
</feature>
<evidence type="ECO:0000313" key="3">
    <source>
        <dbReference type="Proteomes" id="UP000799770"/>
    </source>
</evidence>
<organism evidence="2 3">
    <name type="scientific">Lophiotrema nucula</name>
    <dbReference type="NCBI Taxonomy" id="690887"/>
    <lineage>
        <taxon>Eukaryota</taxon>
        <taxon>Fungi</taxon>
        <taxon>Dikarya</taxon>
        <taxon>Ascomycota</taxon>
        <taxon>Pezizomycotina</taxon>
        <taxon>Dothideomycetes</taxon>
        <taxon>Pleosporomycetidae</taxon>
        <taxon>Pleosporales</taxon>
        <taxon>Lophiotremataceae</taxon>
        <taxon>Lophiotrema</taxon>
    </lineage>
</organism>
<evidence type="ECO:0000256" key="1">
    <source>
        <dbReference type="SAM" id="MobiDB-lite"/>
    </source>
</evidence>
<protein>
    <submittedName>
        <fullName evidence="2">Uncharacterized protein</fullName>
    </submittedName>
</protein>
<dbReference type="AlphaFoldDB" id="A0A6A5Z2N7"/>